<sequence>MTTPEGGGPRIEPPTDDVAPVGEESVLPGHHRGGFHRPPTAPVDVAVTATGPSPDPEPLVMWAPREDPPPRAALAAWALFFSIVGLVVSLFVGWGFLLGLVGVVTGIVALFRPLESRRMAGWAIALGILSLVYSAGWLWFAATQAEIFA</sequence>
<proteinExistence type="predicted"/>
<name>A0ABZ0VAZ2_9MICO</name>
<protein>
    <recommendedName>
        <fullName evidence="5">DUF4190 domain-containing protein</fullName>
    </recommendedName>
</protein>
<evidence type="ECO:0000313" key="4">
    <source>
        <dbReference type="Proteomes" id="UP001324533"/>
    </source>
</evidence>
<evidence type="ECO:0000256" key="1">
    <source>
        <dbReference type="SAM" id="MobiDB-lite"/>
    </source>
</evidence>
<keyword evidence="2" id="KW-0812">Transmembrane</keyword>
<evidence type="ECO:0000256" key="2">
    <source>
        <dbReference type="SAM" id="Phobius"/>
    </source>
</evidence>
<evidence type="ECO:0000313" key="3">
    <source>
        <dbReference type="EMBL" id="WQB69725.1"/>
    </source>
</evidence>
<keyword evidence="2" id="KW-0472">Membrane</keyword>
<feature type="transmembrane region" description="Helical" evidence="2">
    <location>
        <begin position="122"/>
        <end position="142"/>
    </location>
</feature>
<dbReference type="Proteomes" id="UP001324533">
    <property type="component" value="Chromosome"/>
</dbReference>
<dbReference type="RefSeq" id="WP_322409847.1">
    <property type="nucleotide sequence ID" value="NZ_CP139779.1"/>
</dbReference>
<accession>A0ABZ0VAZ2</accession>
<organism evidence="3 4">
    <name type="scientific">Microbacterium invictum</name>
    <dbReference type="NCBI Taxonomy" id="515415"/>
    <lineage>
        <taxon>Bacteria</taxon>
        <taxon>Bacillati</taxon>
        <taxon>Actinomycetota</taxon>
        <taxon>Actinomycetes</taxon>
        <taxon>Micrococcales</taxon>
        <taxon>Microbacteriaceae</taxon>
        <taxon>Microbacterium</taxon>
    </lineage>
</organism>
<gene>
    <name evidence="3" type="ORF">T9R20_13630</name>
</gene>
<keyword evidence="2" id="KW-1133">Transmembrane helix</keyword>
<feature type="transmembrane region" description="Helical" evidence="2">
    <location>
        <begin position="77"/>
        <end position="110"/>
    </location>
</feature>
<reference evidence="3 4" key="1">
    <citation type="submission" date="2023-06" db="EMBL/GenBank/DDBJ databases">
        <title>Rock-solubilizing bacteria, Microbacterium invictum, promotes re-establishment of vegetation in rocky wasteland by accelerating rock bio-weathering and reshaping soil bacterial community.</title>
        <authorList>
            <person name="Liu C."/>
        </authorList>
    </citation>
    <scope>NUCLEOTIDE SEQUENCE [LARGE SCALE GENOMIC DNA]</scope>
    <source>
        <strain evidence="3 4">X-18</strain>
    </source>
</reference>
<evidence type="ECO:0008006" key="5">
    <source>
        <dbReference type="Google" id="ProtNLM"/>
    </source>
</evidence>
<keyword evidence="4" id="KW-1185">Reference proteome</keyword>
<dbReference type="EMBL" id="CP139779">
    <property type="protein sequence ID" value="WQB69725.1"/>
    <property type="molecule type" value="Genomic_DNA"/>
</dbReference>
<feature type="region of interest" description="Disordered" evidence="1">
    <location>
        <begin position="1"/>
        <end position="64"/>
    </location>
</feature>